<evidence type="ECO:0000256" key="1">
    <source>
        <dbReference type="SAM" id="Phobius"/>
    </source>
</evidence>
<proteinExistence type="predicted"/>
<dbReference type="AlphaFoldDB" id="G8QUC5"/>
<dbReference type="HOGENOM" id="CLU_098298_0_0_12"/>
<dbReference type="PROSITE" id="PS51831">
    <property type="entry name" value="HD"/>
    <property type="match status" value="1"/>
</dbReference>
<dbReference type="InterPro" id="IPR006674">
    <property type="entry name" value="HD_domain"/>
</dbReference>
<name>G8QUC5_SPHPG</name>
<protein>
    <submittedName>
        <fullName evidence="3">Putative domain HDIG-containing protein</fullName>
    </submittedName>
</protein>
<organism evidence="3 4">
    <name type="scientific">Sphaerochaeta pleomorpha (strain ATCC BAA-1885 / DSM 22778 / Grapes)</name>
    <dbReference type="NCBI Taxonomy" id="158190"/>
    <lineage>
        <taxon>Bacteria</taxon>
        <taxon>Pseudomonadati</taxon>
        <taxon>Spirochaetota</taxon>
        <taxon>Spirochaetia</taxon>
        <taxon>Spirochaetales</taxon>
        <taxon>Sphaerochaetaceae</taxon>
        <taxon>Sphaerochaeta</taxon>
    </lineage>
</organism>
<reference evidence="3 4" key="1">
    <citation type="submission" date="2011-11" db="EMBL/GenBank/DDBJ databases">
        <title>Complete sequence of Spirochaeta sp. grapes.</title>
        <authorList>
            <consortium name="US DOE Joint Genome Institute"/>
            <person name="Lucas S."/>
            <person name="Han J."/>
            <person name="Lapidus A."/>
            <person name="Cheng J.-F."/>
            <person name="Goodwin L."/>
            <person name="Pitluck S."/>
            <person name="Peters L."/>
            <person name="Ovchinnikova G."/>
            <person name="Munk A.C."/>
            <person name="Detter J.C."/>
            <person name="Han C."/>
            <person name="Tapia R."/>
            <person name="Land M."/>
            <person name="Hauser L."/>
            <person name="Kyrpides N."/>
            <person name="Ivanova N."/>
            <person name="Pagani I."/>
            <person name="Ritalahtilisa K."/>
            <person name="Loeffler F."/>
            <person name="Woyke T."/>
        </authorList>
    </citation>
    <scope>NUCLEOTIDE SEQUENCE [LARGE SCALE GENOMIC DNA]</scope>
    <source>
        <strain evidence="4">ATCC BAA-1885 / DSM 22778 / Grapes</strain>
    </source>
</reference>
<feature type="domain" description="HD" evidence="2">
    <location>
        <begin position="128"/>
        <end position="235"/>
    </location>
</feature>
<evidence type="ECO:0000313" key="3">
    <source>
        <dbReference type="EMBL" id="AEV28095.1"/>
    </source>
</evidence>
<dbReference type="Proteomes" id="UP000005632">
    <property type="component" value="Chromosome"/>
</dbReference>
<dbReference type="SUPFAM" id="SSF109604">
    <property type="entry name" value="HD-domain/PDEase-like"/>
    <property type="match status" value="1"/>
</dbReference>
<feature type="transmembrane region" description="Helical" evidence="1">
    <location>
        <begin position="36"/>
        <end position="58"/>
    </location>
</feature>
<dbReference type="KEGG" id="sgp:SpiGrapes_0232"/>
<dbReference type="eggNOG" id="COG1418">
    <property type="taxonomic scope" value="Bacteria"/>
</dbReference>
<feature type="transmembrane region" description="Helical" evidence="1">
    <location>
        <begin position="70"/>
        <end position="91"/>
    </location>
</feature>
<gene>
    <name evidence="3" type="ordered locus">SpiGrapes_0232</name>
</gene>
<dbReference type="InterPro" id="IPR003607">
    <property type="entry name" value="HD/PDEase_dom"/>
</dbReference>
<keyword evidence="1" id="KW-0472">Membrane</keyword>
<dbReference type="NCBIfam" id="TIGR00277">
    <property type="entry name" value="HDIG"/>
    <property type="match status" value="1"/>
</dbReference>
<dbReference type="InterPro" id="IPR006675">
    <property type="entry name" value="HDIG_dom"/>
</dbReference>
<sequence length="247" mass="28475">MTHFSLEATVDLIISRGDKILTTTNSSKNSYFGNLWLLRLLVTIPSLLFAFSMISQVFVKNYPLYSETTLFLFLLASLSCLHIGIFLLGPFSSIARPHRREFFNLTGDILSHTEFNKLKGYFHHSNHIYDHVVRVAYISYSIARVLGLDYKAAARGGLLHDFFLYDWRERKANDISKSLHGKEHPYIALENAQKYFEVSDLEADIIVKHMFPKTRPIPRYKESFVVSISDKIAAIHEYLSHNRGRKA</sequence>
<dbReference type="CDD" id="cd00077">
    <property type="entry name" value="HDc"/>
    <property type="match status" value="1"/>
</dbReference>
<dbReference type="Gene3D" id="1.10.3210.10">
    <property type="entry name" value="Hypothetical protein af1432"/>
    <property type="match status" value="1"/>
</dbReference>
<dbReference type="Pfam" id="PF01966">
    <property type="entry name" value="HD"/>
    <property type="match status" value="1"/>
</dbReference>
<evidence type="ECO:0000313" key="4">
    <source>
        <dbReference type="Proteomes" id="UP000005632"/>
    </source>
</evidence>
<keyword evidence="4" id="KW-1185">Reference proteome</keyword>
<keyword evidence="1" id="KW-0812">Transmembrane</keyword>
<evidence type="ECO:0000259" key="2">
    <source>
        <dbReference type="PROSITE" id="PS51831"/>
    </source>
</evidence>
<keyword evidence="1" id="KW-1133">Transmembrane helix</keyword>
<accession>G8QUC5</accession>
<dbReference type="EMBL" id="CP003155">
    <property type="protein sequence ID" value="AEV28095.1"/>
    <property type="molecule type" value="Genomic_DNA"/>
</dbReference>